<sequence>MQSVFLSAPLILLLIVVSEGAAPSPINPATNCTDGQAVRANCTSDHAPRRIDRDNKLMSVLAARRSALARDRGRHVVSRQISSEPIRECERNCTRSFTVQPSAECMRRCASLRGAAVRRPVSEENISESNAIVARDELLQTEESAHGMTIIHSSRELESVRNASKANTLDTEVRGNGTRKEPLTPTKATRSYVDIRSKRLEAAKQRQKTSTDKSEEEADLVPYLFFGQKITATKITETKNQVITTKRSPYFASGSAKQSLGKAKDDEDEIMEVSAPKTSTTEKNKFWQNGRLYYPTRNIVAFSRRGLNMSGFGKPSTSTSTDASVARVLENSPLDVIHIPENNSSAKLVTLRSTDAAPTPFALDKSPPNLHGIILEVPPSSLPALDIHSLNPSSSPFSDKDVNLVIFTKKKAPDADPAPSEVSPVINGSEILTINHDLAPEPTTEAAEVATRTTSTTTTVASTSTTPSTTTTTPSTSTTTSTTTSTSTTPVSTTTTPNPPSLTPPESAEEDNTRAYSIVPGIKAIFSNISTAASLPPDEESIQLPIAATSKSVSKTTFSTSVSTSIPTSTEMDTTQIPDETTPKTNLSDPILPAFNISSMFPTFPPMPRANATRKTATSDGVLLRRNGDVTIEMHRMNMAAYVLAGLGMFPIAIIIIYVVRTLIFKREAKQSSDLERYMNDGQPISPVVKMEDSSGEESIMTERDFNRNNLRFKSLLGEGNFGQVWKAEADDLAGHLGTTRIVAVKTERTENGCGGLKMEADIMRKLSSHPNVVTLLGACIDQEPHLLIMEFAMRGRLLSLLRAARSAVHSIPQSTPSATKTASIPLSPRRLSGFAHDIARGMEYIASKRIVHRDLAARNVLLDHNGVCKICDFGMSIDLDKSKHIHTLYSRKTNLRRSHSNNRCESRFRFQPFSTLDTKFGVFRSESQSCGTKVRPALPIRWMAPEALQYHIFSTETDVWAFGIVLWEIATLGCTPYPNLSGREVVRSVPAGIRPEIPPDCRPELYHLMTKTWRKDPRQRPSFTDARSDLAHALRQWEIEQENSSEYLDVSGFSEDLEHGMVYFNRRISEFECDI</sequence>
<evidence type="ECO:0000259" key="7">
    <source>
        <dbReference type="PROSITE" id="PS50011"/>
    </source>
</evidence>
<dbReference type="GO" id="GO:0004714">
    <property type="term" value="F:transmembrane receptor protein tyrosine kinase activity"/>
    <property type="evidence" value="ECO:0007669"/>
    <property type="project" value="UniProtKB-EC"/>
</dbReference>
<comment type="subcellular location">
    <subcellularLocation>
        <location evidence="1">Membrane</location>
        <topology evidence="1">Single-pass membrane protein</topology>
    </subcellularLocation>
</comment>
<dbReference type="GO" id="GO:0005524">
    <property type="term" value="F:ATP binding"/>
    <property type="evidence" value="ECO:0007669"/>
    <property type="project" value="UniProtKB-UniRule"/>
</dbReference>
<dbReference type="InterPro" id="IPR000719">
    <property type="entry name" value="Prot_kinase_dom"/>
</dbReference>
<evidence type="ECO:0000256" key="2">
    <source>
        <dbReference type="ARBA" id="ARBA00051243"/>
    </source>
</evidence>
<name>A0A6B2EJ27_9DIPT</name>
<evidence type="ECO:0000256" key="5">
    <source>
        <dbReference type="SAM" id="Phobius"/>
    </source>
</evidence>
<dbReference type="InterPro" id="IPR020635">
    <property type="entry name" value="Tyr_kinase_cat_dom"/>
</dbReference>
<organism evidence="8">
    <name type="scientific">Phlebotomus kandelakii</name>
    <dbReference type="NCBI Taxonomy" id="1109342"/>
    <lineage>
        <taxon>Eukaryota</taxon>
        <taxon>Metazoa</taxon>
        <taxon>Ecdysozoa</taxon>
        <taxon>Arthropoda</taxon>
        <taxon>Hexapoda</taxon>
        <taxon>Insecta</taxon>
        <taxon>Pterygota</taxon>
        <taxon>Neoptera</taxon>
        <taxon>Endopterygota</taxon>
        <taxon>Diptera</taxon>
        <taxon>Nematocera</taxon>
        <taxon>Psychodoidea</taxon>
        <taxon>Psychodidae</taxon>
        <taxon>Phlebotomus</taxon>
        <taxon>Larroussius</taxon>
    </lineage>
</organism>
<evidence type="ECO:0000313" key="8">
    <source>
        <dbReference type="EMBL" id="NBJ61600.1"/>
    </source>
</evidence>
<keyword evidence="3" id="KW-0547">Nucleotide-binding</keyword>
<comment type="catalytic activity">
    <reaction evidence="2">
        <text>L-tyrosyl-[protein] + ATP = O-phospho-L-tyrosyl-[protein] + ADP + H(+)</text>
        <dbReference type="Rhea" id="RHEA:10596"/>
        <dbReference type="Rhea" id="RHEA-COMP:10136"/>
        <dbReference type="Rhea" id="RHEA-COMP:20101"/>
        <dbReference type="ChEBI" id="CHEBI:15378"/>
        <dbReference type="ChEBI" id="CHEBI:30616"/>
        <dbReference type="ChEBI" id="CHEBI:46858"/>
        <dbReference type="ChEBI" id="CHEBI:61978"/>
        <dbReference type="ChEBI" id="CHEBI:456216"/>
        <dbReference type="EC" id="2.7.10.1"/>
    </reaction>
</comment>
<feature type="region of interest" description="Disordered" evidence="4">
    <location>
        <begin position="563"/>
        <end position="588"/>
    </location>
</feature>
<feature type="compositionally biased region" description="Polar residues" evidence="4">
    <location>
        <begin position="571"/>
        <end position="588"/>
    </location>
</feature>
<keyword evidence="5" id="KW-0472">Membrane</keyword>
<feature type="chain" id="PRO_5025496863" description="Protein kinase domain-containing protein" evidence="6">
    <location>
        <begin position="21"/>
        <end position="1076"/>
    </location>
</feature>
<dbReference type="InterPro" id="IPR001245">
    <property type="entry name" value="Ser-Thr/Tyr_kinase_cat_dom"/>
</dbReference>
<feature type="signal peptide" evidence="6">
    <location>
        <begin position="1"/>
        <end position="20"/>
    </location>
</feature>
<feature type="compositionally biased region" description="Low complexity" evidence="4">
    <location>
        <begin position="440"/>
        <end position="496"/>
    </location>
</feature>
<keyword evidence="6" id="KW-0732">Signal</keyword>
<evidence type="ECO:0000256" key="3">
    <source>
        <dbReference type="PROSITE-ProRule" id="PRU10141"/>
    </source>
</evidence>
<dbReference type="PANTHER" id="PTHR24416">
    <property type="entry name" value="TYROSINE-PROTEIN KINASE RECEPTOR"/>
    <property type="match status" value="1"/>
</dbReference>
<feature type="domain" description="Protein kinase" evidence="7">
    <location>
        <begin position="711"/>
        <end position="1036"/>
    </location>
</feature>
<feature type="region of interest" description="Disordered" evidence="4">
    <location>
        <begin position="437"/>
        <end position="512"/>
    </location>
</feature>
<dbReference type="AlphaFoldDB" id="A0A6B2EJ27"/>
<dbReference type="InterPro" id="IPR008266">
    <property type="entry name" value="Tyr_kinase_AS"/>
</dbReference>
<evidence type="ECO:0000256" key="4">
    <source>
        <dbReference type="SAM" id="MobiDB-lite"/>
    </source>
</evidence>
<dbReference type="GO" id="GO:0007169">
    <property type="term" value="P:cell surface receptor protein tyrosine kinase signaling pathway"/>
    <property type="evidence" value="ECO:0007669"/>
    <property type="project" value="TreeGrafter"/>
</dbReference>
<dbReference type="PANTHER" id="PTHR24416:SF481">
    <property type="entry name" value="TIE-LIKE RECEPTOR TYROSINE KINASE"/>
    <property type="match status" value="1"/>
</dbReference>
<dbReference type="PROSITE" id="PS00109">
    <property type="entry name" value="PROTEIN_KINASE_TYR"/>
    <property type="match status" value="1"/>
</dbReference>
<dbReference type="PROSITE" id="PS00107">
    <property type="entry name" value="PROTEIN_KINASE_ATP"/>
    <property type="match status" value="1"/>
</dbReference>
<keyword evidence="5" id="KW-1133">Transmembrane helix</keyword>
<dbReference type="GO" id="GO:0005886">
    <property type="term" value="C:plasma membrane"/>
    <property type="evidence" value="ECO:0007669"/>
    <property type="project" value="TreeGrafter"/>
</dbReference>
<feature type="binding site" evidence="3">
    <location>
        <position position="746"/>
    </location>
    <ligand>
        <name>ATP</name>
        <dbReference type="ChEBI" id="CHEBI:30616"/>
    </ligand>
</feature>
<evidence type="ECO:0000256" key="6">
    <source>
        <dbReference type="SAM" id="SignalP"/>
    </source>
</evidence>
<protein>
    <recommendedName>
        <fullName evidence="7">Protein kinase domain-containing protein</fullName>
    </recommendedName>
</protein>
<feature type="transmembrane region" description="Helical" evidence="5">
    <location>
        <begin position="639"/>
        <end position="660"/>
    </location>
</feature>
<dbReference type="CDD" id="cd00192">
    <property type="entry name" value="PTKc"/>
    <property type="match status" value="1"/>
</dbReference>
<dbReference type="SMART" id="SM00219">
    <property type="entry name" value="TyrKc"/>
    <property type="match status" value="1"/>
</dbReference>
<accession>A0A6B2EJ27</accession>
<dbReference type="Gene3D" id="3.30.200.20">
    <property type="entry name" value="Phosphorylase Kinase, domain 1"/>
    <property type="match status" value="1"/>
</dbReference>
<dbReference type="InterPro" id="IPR050122">
    <property type="entry name" value="RTK"/>
</dbReference>
<dbReference type="PROSITE" id="PS50011">
    <property type="entry name" value="PROTEIN_KINASE_DOM"/>
    <property type="match status" value="1"/>
</dbReference>
<dbReference type="EMBL" id="GIFK01003897">
    <property type="protein sequence ID" value="NBJ61600.1"/>
    <property type="molecule type" value="Transcribed_RNA"/>
</dbReference>
<dbReference type="InterPro" id="IPR017441">
    <property type="entry name" value="Protein_kinase_ATP_BS"/>
</dbReference>
<dbReference type="Pfam" id="PF07714">
    <property type="entry name" value="PK_Tyr_Ser-Thr"/>
    <property type="match status" value="2"/>
</dbReference>
<keyword evidence="5" id="KW-0812">Transmembrane</keyword>
<reference evidence="8" key="1">
    <citation type="submission" date="2019-10" db="EMBL/GenBank/DDBJ databases">
        <title>Short sand fly seasons in Tbilisi, Georgia, hinder development of host immunity to saliva of the visceral leishmaniasis vector Phlebotomus kandelakii.</title>
        <authorList>
            <person name="Oliveira F."/>
            <person name="Giorgobiani E."/>
            <person name="Guimaraes-Costa A.B."/>
            <person name="Abdeladhim M."/>
            <person name="Oristian J."/>
            <person name="Tskhvaradze L."/>
            <person name="Tsertsvadze N."/>
            <person name="Zakalashvili M."/>
            <person name="Valenzuela J.G."/>
            <person name="Kamhawi S."/>
        </authorList>
    </citation>
    <scope>NUCLEOTIDE SEQUENCE</scope>
    <source>
        <strain evidence="8">Wild-capture in Tbilisi</strain>
        <tissue evidence="8">Salivary glands</tissue>
    </source>
</reference>
<dbReference type="GO" id="GO:0043235">
    <property type="term" value="C:receptor complex"/>
    <property type="evidence" value="ECO:0007669"/>
    <property type="project" value="TreeGrafter"/>
</dbReference>
<dbReference type="InterPro" id="IPR011009">
    <property type="entry name" value="Kinase-like_dom_sf"/>
</dbReference>
<evidence type="ECO:0000256" key="1">
    <source>
        <dbReference type="ARBA" id="ARBA00004167"/>
    </source>
</evidence>
<dbReference type="SUPFAM" id="SSF56112">
    <property type="entry name" value="Protein kinase-like (PK-like)"/>
    <property type="match status" value="1"/>
</dbReference>
<dbReference type="Gene3D" id="1.10.510.10">
    <property type="entry name" value="Transferase(Phosphotransferase) domain 1"/>
    <property type="match status" value="1"/>
</dbReference>
<proteinExistence type="predicted"/>
<keyword evidence="3" id="KW-0067">ATP-binding</keyword>